<organism evidence="1 2">
    <name type="scientific">Myxococcus llanfairpwllgwyngyllgogerychwyrndrobwllllantysiliogogogochensis</name>
    <dbReference type="NCBI Taxonomy" id="2590453"/>
    <lineage>
        <taxon>Bacteria</taxon>
        <taxon>Pseudomonadati</taxon>
        <taxon>Myxococcota</taxon>
        <taxon>Myxococcia</taxon>
        <taxon>Myxococcales</taxon>
        <taxon>Cystobacterineae</taxon>
        <taxon>Myxococcaceae</taxon>
        <taxon>Myxococcus</taxon>
    </lineage>
</organism>
<dbReference type="RefSeq" id="WP_141645169.1">
    <property type="nucleotide sequence ID" value="NZ_VIFM01000112.1"/>
</dbReference>
<dbReference type="Proteomes" id="UP000315369">
    <property type="component" value="Unassembled WGS sequence"/>
</dbReference>
<protein>
    <recommendedName>
        <fullName evidence="3">ATP-grasp domain-containing protein</fullName>
    </recommendedName>
</protein>
<dbReference type="OrthoDB" id="9789963at2"/>
<dbReference type="AlphaFoldDB" id="A0A540WVQ8"/>
<keyword evidence="2" id="KW-1185">Reference proteome</keyword>
<sequence length="386" mass="43152">MTAVPDFILIGNAENRRVTLFQDALARQGLPPATVVPWRELVKHPALLARLPDTDAFVRIDAAGESWEVEKALLKRGHEDALEHGCQVLAPEDVDALVEDHGRILAPRQGHLGFLRVLSELEAVFRERPRWRVLQSPASIADLFDKRITSRRYAALGVPVPEPLDGVTDVASLRERMDDEDWREVFVKVSCGSSASCLAIFRRHRERESLVTTIEQAPTGWYNSLKVRRITEPERVEDVLGFLLREGSQVERSIPKARLGGDTFDCRVLTVGGEPAFTVVRQSRGPITNLHLGGWRGEPEELEAAVPRNEWKAAMESCRVVARAHDCLHVGIDLMFEEHFTGHRVVEANAFGDLLPGLQREGLSVYEWEIREALALARANASPLSP</sequence>
<accession>A0A540WVQ8</accession>
<dbReference type="NCBIfam" id="NF038074">
    <property type="entry name" value="fam_STM4014"/>
    <property type="match status" value="1"/>
</dbReference>
<evidence type="ECO:0008006" key="3">
    <source>
        <dbReference type="Google" id="ProtNLM"/>
    </source>
</evidence>
<dbReference type="InterPro" id="IPR047778">
    <property type="entry name" value="STM4014-like"/>
</dbReference>
<evidence type="ECO:0000313" key="1">
    <source>
        <dbReference type="EMBL" id="TQF13096.1"/>
    </source>
</evidence>
<dbReference type="SUPFAM" id="SSF56059">
    <property type="entry name" value="Glutathione synthetase ATP-binding domain-like"/>
    <property type="match status" value="1"/>
</dbReference>
<gene>
    <name evidence="1" type="ORF">FJV41_25580</name>
</gene>
<dbReference type="Gene3D" id="3.30.470.20">
    <property type="entry name" value="ATP-grasp fold, B domain"/>
    <property type="match status" value="1"/>
</dbReference>
<proteinExistence type="predicted"/>
<reference evidence="1 2" key="1">
    <citation type="submission" date="2019-06" db="EMBL/GenBank/DDBJ databases">
        <authorList>
            <person name="Livingstone P."/>
            <person name="Whitworth D."/>
        </authorList>
    </citation>
    <scope>NUCLEOTIDE SEQUENCE [LARGE SCALE GENOMIC DNA]</scope>
    <source>
        <strain evidence="1 2">AM401</strain>
    </source>
</reference>
<dbReference type="EMBL" id="VIFM01000112">
    <property type="protein sequence ID" value="TQF13096.1"/>
    <property type="molecule type" value="Genomic_DNA"/>
</dbReference>
<evidence type="ECO:0000313" key="2">
    <source>
        <dbReference type="Proteomes" id="UP000315369"/>
    </source>
</evidence>
<comment type="caution">
    <text evidence="1">The sequence shown here is derived from an EMBL/GenBank/DDBJ whole genome shotgun (WGS) entry which is preliminary data.</text>
</comment>
<name>A0A540WVQ8_9BACT</name>